<dbReference type="Gene3D" id="2.30.42.10">
    <property type="match status" value="1"/>
</dbReference>
<dbReference type="InterPro" id="IPR036034">
    <property type="entry name" value="PDZ_sf"/>
</dbReference>
<keyword evidence="1" id="KW-0472">Membrane</keyword>
<feature type="domain" description="Tail specific protease" evidence="2">
    <location>
        <begin position="314"/>
        <end position="526"/>
    </location>
</feature>
<feature type="transmembrane region" description="Helical" evidence="1">
    <location>
        <begin position="65"/>
        <end position="85"/>
    </location>
</feature>
<feature type="transmembrane region" description="Helical" evidence="1">
    <location>
        <begin position="40"/>
        <end position="59"/>
    </location>
</feature>
<dbReference type="InterPro" id="IPR005151">
    <property type="entry name" value="Tail-specific_protease"/>
</dbReference>
<dbReference type="GO" id="GO:0004175">
    <property type="term" value="F:endopeptidase activity"/>
    <property type="evidence" value="ECO:0007669"/>
    <property type="project" value="TreeGrafter"/>
</dbReference>
<dbReference type="AlphaFoldDB" id="A0A383R8C5"/>
<organism evidence="3 4">
    <name type="scientific">Paenibacillus alvei</name>
    <name type="common">Bacillus alvei</name>
    <dbReference type="NCBI Taxonomy" id="44250"/>
    <lineage>
        <taxon>Bacteria</taxon>
        <taxon>Bacillati</taxon>
        <taxon>Bacillota</taxon>
        <taxon>Bacilli</taxon>
        <taxon>Bacillales</taxon>
        <taxon>Paenibacillaceae</taxon>
        <taxon>Paenibacillus</taxon>
    </lineage>
</organism>
<protein>
    <submittedName>
        <fullName evidence="3">Peptidase S41</fullName>
    </submittedName>
</protein>
<evidence type="ECO:0000313" key="4">
    <source>
        <dbReference type="Proteomes" id="UP000304148"/>
    </source>
</evidence>
<dbReference type="SMART" id="SM00245">
    <property type="entry name" value="TSPc"/>
    <property type="match status" value="1"/>
</dbReference>
<evidence type="ECO:0000259" key="2">
    <source>
        <dbReference type="SMART" id="SM00245"/>
    </source>
</evidence>
<dbReference type="PANTHER" id="PTHR32060:SF30">
    <property type="entry name" value="CARBOXY-TERMINAL PROCESSING PROTEASE CTPA"/>
    <property type="match status" value="1"/>
</dbReference>
<feature type="transmembrane region" description="Helical" evidence="1">
    <location>
        <begin position="12"/>
        <end position="33"/>
    </location>
</feature>
<dbReference type="EMBL" id="LS992241">
    <property type="protein sequence ID" value="SYX83210.1"/>
    <property type="molecule type" value="Genomic_DNA"/>
</dbReference>
<dbReference type="GO" id="GO:0030288">
    <property type="term" value="C:outer membrane-bounded periplasmic space"/>
    <property type="evidence" value="ECO:0007669"/>
    <property type="project" value="TreeGrafter"/>
</dbReference>
<dbReference type="Gene3D" id="3.30.750.44">
    <property type="match status" value="1"/>
</dbReference>
<dbReference type="Pfam" id="PF03572">
    <property type="entry name" value="Peptidase_S41"/>
    <property type="match status" value="1"/>
</dbReference>
<dbReference type="RefSeq" id="WP_172619444.1">
    <property type="nucleotide sequence ID" value="NZ_LS992241.1"/>
</dbReference>
<dbReference type="SUPFAM" id="SSF52096">
    <property type="entry name" value="ClpP/crotonase"/>
    <property type="match status" value="1"/>
</dbReference>
<reference evidence="4" key="1">
    <citation type="submission" date="2018-08" db="EMBL/GenBank/DDBJ databases">
        <authorList>
            <person name="Chevrot R."/>
        </authorList>
    </citation>
    <scope>NUCLEOTIDE SEQUENCE [LARGE SCALE GENOMIC DNA]</scope>
</reference>
<accession>A0A383R8C5</accession>
<dbReference type="InterPro" id="IPR029045">
    <property type="entry name" value="ClpP/crotonase-like_dom_sf"/>
</dbReference>
<sequence length="552" mass="62300">MSFYGTIDSIKWFTVWDLILSTLNLLVLIWYAVPIQKYYRWLDFVPSIAVLGAVISIVEGDTSDLSLLIYTWTFLLFICTIKKVFKPSRCILVPKYRVWRIVICTVGVIPLIAALMLAGQLRYNPDSELSNMSYSQAFVEMNERLSMEYPFGDWKKINWEALRSKFEPIFQKAEQNQDKALYYQTLKEYVSSIPDGHVGLKENKSELKAEIGGGFGITAIRLDDGTILVNKVIRDSPAEQKGIKVGAEIVTWDGRDAKEAYNNSGFIVTSLATEQAKMHHQGLLMTRAPIGKEVQVAFINLNETKTQKVTLQAYDDNFLTLQRDNAGQDIIEGQLLSSGYGYLKINSFQKELFSTSPEEILTSKLQAYLDHQMKGLIIDVRDNRGGEDQLVADIARHFVQEEHFYEITSYYNRYTHKFELNHNETRTLTPTEPSFNGKIAILINSQTVSSGEGIPLALKGLPNVTIIGFTPTNGSFGLYTAPITIQLPEGYVVQVPDGRSLNRNHEIQVDSDFSGKGGVTPDIQIPLTRETFKAKYMDGIDVELEYAIQSLQ</sequence>
<dbReference type="PANTHER" id="PTHR32060">
    <property type="entry name" value="TAIL-SPECIFIC PROTEASE"/>
    <property type="match status" value="1"/>
</dbReference>
<dbReference type="SUPFAM" id="SSF50156">
    <property type="entry name" value="PDZ domain-like"/>
    <property type="match status" value="1"/>
</dbReference>
<keyword evidence="1" id="KW-1133">Transmembrane helix</keyword>
<gene>
    <name evidence="3" type="ORF">PBLR_11632</name>
</gene>
<proteinExistence type="predicted"/>
<dbReference type="GO" id="GO:0007165">
    <property type="term" value="P:signal transduction"/>
    <property type="evidence" value="ECO:0007669"/>
    <property type="project" value="TreeGrafter"/>
</dbReference>
<dbReference type="Gene3D" id="3.90.226.10">
    <property type="entry name" value="2-enoyl-CoA Hydratase, Chain A, domain 1"/>
    <property type="match status" value="1"/>
</dbReference>
<keyword evidence="1" id="KW-0812">Transmembrane</keyword>
<evidence type="ECO:0000313" key="3">
    <source>
        <dbReference type="EMBL" id="SYX83210.1"/>
    </source>
</evidence>
<dbReference type="GO" id="GO:0008236">
    <property type="term" value="F:serine-type peptidase activity"/>
    <property type="evidence" value="ECO:0007669"/>
    <property type="project" value="InterPro"/>
</dbReference>
<evidence type="ECO:0000256" key="1">
    <source>
        <dbReference type="SAM" id="Phobius"/>
    </source>
</evidence>
<name>A0A383R8C5_PAEAL</name>
<dbReference type="GO" id="GO:0006508">
    <property type="term" value="P:proteolysis"/>
    <property type="evidence" value="ECO:0007669"/>
    <property type="project" value="InterPro"/>
</dbReference>
<feature type="transmembrane region" description="Helical" evidence="1">
    <location>
        <begin position="97"/>
        <end position="118"/>
    </location>
</feature>
<dbReference type="Proteomes" id="UP000304148">
    <property type="component" value="Chromosome"/>
</dbReference>